<evidence type="ECO:0000313" key="1">
    <source>
        <dbReference type="EMBL" id="MBW88262.1"/>
    </source>
</evidence>
<proteinExistence type="predicted"/>
<reference evidence="1" key="1">
    <citation type="submission" date="2018-02" db="EMBL/GenBank/DDBJ databases">
        <title>Rhizophora mucronata_Transcriptome.</title>
        <authorList>
            <person name="Meera S.P."/>
            <person name="Sreeshan A."/>
            <person name="Augustine A."/>
        </authorList>
    </citation>
    <scope>NUCLEOTIDE SEQUENCE</scope>
    <source>
        <tissue evidence="1">Leaf</tissue>
    </source>
</reference>
<organism evidence="1">
    <name type="scientific">Rhizophora mucronata</name>
    <name type="common">Asiatic mangrove</name>
    <dbReference type="NCBI Taxonomy" id="61149"/>
    <lineage>
        <taxon>Eukaryota</taxon>
        <taxon>Viridiplantae</taxon>
        <taxon>Streptophyta</taxon>
        <taxon>Embryophyta</taxon>
        <taxon>Tracheophyta</taxon>
        <taxon>Spermatophyta</taxon>
        <taxon>Magnoliopsida</taxon>
        <taxon>eudicotyledons</taxon>
        <taxon>Gunneridae</taxon>
        <taxon>Pentapetalae</taxon>
        <taxon>rosids</taxon>
        <taxon>fabids</taxon>
        <taxon>Malpighiales</taxon>
        <taxon>Rhizophoraceae</taxon>
        <taxon>Rhizophora</taxon>
    </lineage>
</organism>
<dbReference type="AlphaFoldDB" id="A0A2P2J453"/>
<protein>
    <submittedName>
        <fullName evidence="1">Uncharacterized protein</fullName>
    </submittedName>
</protein>
<accession>A0A2P2J453</accession>
<dbReference type="EMBL" id="GGEC01007779">
    <property type="protein sequence ID" value="MBW88262.1"/>
    <property type="molecule type" value="Transcribed_RNA"/>
</dbReference>
<sequence>MFAEKMLFAKQSSSGFFCFKYKVQKTRLIKGAEEGQFVH</sequence>
<name>A0A2P2J453_RHIMU</name>